<dbReference type="AlphaFoldDB" id="A0A292PQR6"/>
<organism evidence="1 2">
    <name type="scientific">Tuber aestivum</name>
    <name type="common">summer truffle</name>
    <dbReference type="NCBI Taxonomy" id="59557"/>
    <lineage>
        <taxon>Eukaryota</taxon>
        <taxon>Fungi</taxon>
        <taxon>Dikarya</taxon>
        <taxon>Ascomycota</taxon>
        <taxon>Pezizomycotina</taxon>
        <taxon>Pezizomycetes</taxon>
        <taxon>Pezizales</taxon>
        <taxon>Tuberaceae</taxon>
        <taxon>Tuber</taxon>
    </lineage>
</organism>
<proteinExistence type="predicted"/>
<gene>
    <name evidence="1" type="ORF">GSTUAT00007074001</name>
</gene>
<protein>
    <submittedName>
        <fullName evidence="1">Uncharacterized protein</fullName>
    </submittedName>
</protein>
<evidence type="ECO:0000313" key="1">
    <source>
        <dbReference type="EMBL" id="CUS08830.1"/>
    </source>
</evidence>
<keyword evidence="2" id="KW-1185">Reference proteome</keyword>
<name>A0A292PQR6_9PEZI</name>
<dbReference type="Proteomes" id="UP001412239">
    <property type="component" value="Unassembled WGS sequence"/>
</dbReference>
<sequence length="173" mass="19391">MSAYHRCRMTHSTERPACTCGYRYSHCFKDLGVGLVGWVRVRYRIIPTRVMVGSRWLQQVGLRLVGRLDGLNRSGTGTVPVVYGAPFRQTRYVREPAFQSFRCLIRGFGVSGIGLADWCALAVDVKFVATDAAGGWRMDMGMKVLVLPSTGNTRDSYFLVHFTTSSKGIELWN</sequence>
<reference evidence="1" key="1">
    <citation type="submission" date="2015-10" db="EMBL/GenBank/DDBJ databases">
        <authorList>
            <person name="Regsiter A."/>
            <person name="william w."/>
        </authorList>
    </citation>
    <scope>NUCLEOTIDE SEQUENCE</scope>
    <source>
        <strain evidence="1">Montdore</strain>
    </source>
</reference>
<dbReference type="EMBL" id="LN891111">
    <property type="protein sequence ID" value="CUS08830.1"/>
    <property type="molecule type" value="Genomic_DNA"/>
</dbReference>
<evidence type="ECO:0000313" key="2">
    <source>
        <dbReference type="Proteomes" id="UP001412239"/>
    </source>
</evidence>
<accession>A0A292PQR6</accession>